<organism evidence="7 8">
    <name type="scientific">Acanthosepion pharaonis</name>
    <name type="common">Pharaoh cuttlefish</name>
    <name type="synonym">Sepia pharaonis</name>
    <dbReference type="NCBI Taxonomy" id="158019"/>
    <lineage>
        <taxon>Eukaryota</taxon>
        <taxon>Metazoa</taxon>
        <taxon>Spiralia</taxon>
        <taxon>Lophotrochozoa</taxon>
        <taxon>Mollusca</taxon>
        <taxon>Cephalopoda</taxon>
        <taxon>Coleoidea</taxon>
        <taxon>Decapodiformes</taxon>
        <taxon>Sepiida</taxon>
        <taxon>Sepiina</taxon>
        <taxon>Sepiidae</taxon>
        <taxon>Acanthosepion</taxon>
    </lineage>
</organism>
<evidence type="ECO:0000256" key="4">
    <source>
        <dbReference type="SAM" id="Phobius"/>
    </source>
</evidence>
<feature type="domain" description="CUB" evidence="6">
    <location>
        <begin position="395"/>
        <end position="512"/>
    </location>
</feature>
<keyword evidence="4" id="KW-0812">Transmembrane</keyword>
<evidence type="ECO:0000313" key="7">
    <source>
        <dbReference type="EMBL" id="CAE1246542.1"/>
    </source>
</evidence>
<feature type="domain" description="CUB" evidence="6">
    <location>
        <begin position="760"/>
        <end position="875"/>
    </location>
</feature>
<evidence type="ECO:0000256" key="2">
    <source>
        <dbReference type="ARBA" id="ARBA00023157"/>
    </source>
</evidence>
<dbReference type="Proteomes" id="UP000597762">
    <property type="component" value="Unassembled WGS sequence"/>
</dbReference>
<keyword evidence="2" id="KW-1015">Disulfide bond</keyword>
<comment type="caution">
    <text evidence="3">Lacks conserved residue(s) required for the propagation of feature annotation.</text>
</comment>
<evidence type="ECO:0000256" key="5">
    <source>
        <dbReference type="SAM" id="SignalP"/>
    </source>
</evidence>
<keyword evidence="5" id="KW-0732">Signal</keyword>
<dbReference type="AlphaFoldDB" id="A0A812BX85"/>
<dbReference type="InterPro" id="IPR035914">
    <property type="entry name" value="Sperma_CUB_dom_sf"/>
</dbReference>
<dbReference type="Gene3D" id="2.60.120.290">
    <property type="entry name" value="Spermadhesin, CUB domain"/>
    <property type="match status" value="8"/>
</dbReference>
<feature type="domain" description="CUB" evidence="6">
    <location>
        <begin position="518"/>
        <end position="631"/>
    </location>
</feature>
<feature type="domain" description="CUB" evidence="6">
    <location>
        <begin position="270"/>
        <end position="389"/>
    </location>
</feature>
<feature type="domain" description="CUB" evidence="6">
    <location>
        <begin position="147"/>
        <end position="264"/>
    </location>
</feature>
<gene>
    <name evidence="7" type="ORF">SPHA_25237</name>
</gene>
<proteinExistence type="predicted"/>
<feature type="chain" id="PRO_5032539267" evidence="5">
    <location>
        <begin position="22"/>
        <end position="1054"/>
    </location>
</feature>
<evidence type="ECO:0000259" key="6">
    <source>
        <dbReference type="PROSITE" id="PS01180"/>
    </source>
</evidence>
<name>A0A812BX85_ACAPH</name>
<dbReference type="FunFam" id="2.60.120.290:FF:000005">
    <property type="entry name" value="Procollagen C-endopeptidase enhancer 1"/>
    <property type="match status" value="2"/>
</dbReference>
<dbReference type="CDD" id="cd00041">
    <property type="entry name" value="CUB"/>
    <property type="match status" value="7"/>
</dbReference>
<keyword evidence="1" id="KW-0677">Repeat</keyword>
<dbReference type="InterPro" id="IPR000859">
    <property type="entry name" value="CUB_dom"/>
</dbReference>
<keyword evidence="4" id="KW-0472">Membrane</keyword>
<dbReference type="SMART" id="SM00042">
    <property type="entry name" value="CUB"/>
    <property type="match status" value="8"/>
</dbReference>
<dbReference type="SUPFAM" id="SSF49854">
    <property type="entry name" value="Spermadhesin, CUB domain"/>
    <property type="match status" value="8"/>
</dbReference>
<dbReference type="Pfam" id="PF00431">
    <property type="entry name" value="CUB"/>
    <property type="match status" value="8"/>
</dbReference>
<feature type="domain" description="CUB" evidence="6">
    <location>
        <begin position="881"/>
        <end position="997"/>
    </location>
</feature>
<feature type="domain" description="CUB" evidence="6">
    <location>
        <begin position="24"/>
        <end position="141"/>
    </location>
</feature>
<accession>A0A812BX85</accession>
<evidence type="ECO:0000313" key="8">
    <source>
        <dbReference type="Proteomes" id="UP000597762"/>
    </source>
</evidence>
<feature type="signal peptide" evidence="5">
    <location>
        <begin position="1"/>
        <end position="21"/>
    </location>
</feature>
<feature type="domain" description="CUB" evidence="6">
    <location>
        <begin position="637"/>
        <end position="752"/>
    </location>
</feature>
<sequence>MFYQWISFGILLFFVNSLVSGEECKHYQHLTANTYYAYFTFPNSDRKYENNQSCSWLIFSGGKDLSLEIQWLWVDIEFTVGCNADYVQIYRGMNRETGELLDHRCGKSTSAIQNIGRYGLVYFSSNNETVGSGFKFRYRSKTGMTSCKSPESLTAHPYQWQVFTSPYYPKPYVSNLVCHWVITAADSDNIVHLQFEDFDVELTDDCTKDYLQIHDGGSKDSPLLGTYCGQDLPEVKSTGRKMFISLYSDDQGQNIGFKAKYIASQTGSQCSGITYLVAVRNRKKYLLSPNYPHFYGSNLSCSWLIQSGSIGRSMYLDVIDSDIEYSEGCQKDYVEIYLGLSRDAPIFSRWCGGTRRKFYTYNFYNYLFVHFHTDSAFSGRGFQLSYYLVQTDSVCSESISVTVVRNSWHELTSPYYPTVYEGNVTCTWVIESQHPNDLIEMQVVESEIEESIGCIYDYVTIYDGHNKEAKVLRRWCGKETPHFLSSQSAFVIEFFTDNSYEYKGFKIRLRSVKRRDVCGPAGYFAVKGEIKYLSSPTTLSPLYRSASCMWLIETNPGDILKIEVIFSSLGQSPVCDNTYFKVYDGLTEDDQLLGFTCGNRTPTYISTGQHMLLTLKSSNESNGFFMSYTALTRAHKCENIHQLTSTRKKTYFTTPDFSVSAKSSTSCSWRITASVPGDVIRLQIVFAEILSKPECKDAHVEVFDGFDEFAPSLGKFCGIDEPSFISTSGEMFLRLRGIILGATRFTAVFHSEPPDSGEICPDGVVLVNATTTEQFFNVTPSKSQTASSKLCRWQITGGEANDTILLQFLLANFGQKSSDCMSEYISVHEDSSSSSPVQTFCGNERPTIRSQKNTLHISALSNSSEFSFIAKFQMISDPELNYEALKNATSQKKFFSSPDFFNQSETSMFVHWVIKAAEKEKVIFELAYSGIPRTYNCDMASVSVYNSATESSVDTLLGRFCGPNGVTLISTGNYLLVKYNTKAMSESRGFMAAYYTKKNEPPKVDNTSQKFSAICIVLIVIGVVVVMSWLLWRWRRNMQYRFVRIRHWPDEDND</sequence>
<dbReference type="PANTHER" id="PTHR24251">
    <property type="entry name" value="OVOCHYMASE-RELATED"/>
    <property type="match status" value="1"/>
</dbReference>
<protein>
    <submittedName>
        <fullName evidence="7">CUBN</fullName>
    </submittedName>
</protein>
<dbReference type="PROSITE" id="PS01180">
    <property type="entry name" value="CUB"/>
    <property type="match status" value="8"/>
</dbReference>
<reference evidence="7" key="1">
    <citation type="submission" date="2021-01" db="EMBL/GenBank/DDBJ databases">
        <authorList>
            <person name="Li R."/>
            <person name="Bekaert M."/>
        </authorList>
    </citation>
    <scope>NUCLEOTIDE SEQUENCE</scope>
    <source>
        <strain evidence="7">Farmed</strain>
    </source>
</reference>
<evidence type="ECO:0000256" key="3">
    <source>
        <dbReference type="PROSITE-ProRule" id="PRU00059"/>
    </source>
</evidence>
<keyword evidence="4" id="KW-1133">Transmembrane helix</keyword>
<dbReference type="OrthoDB" id="6124083at2759"/>
<evidence type="ECO:0000256" key="1">
    <source>
        <dbReference type="ARBA" id="ARBA00022737"/>
    </source>
</evidence>
<keyword evidence="8" id="KW-1185">Reference proteome</keyword>
<dbReference type="EMBL" id="CAHIKZ030000954">
    <property type="protein sequence ID" value="CAE1246542.1"/>
    <property type="molecule type" value="Genomic_DNA"/>
</dbReference>
<feature type="transmembrane region" description="Helical" evidence="4">
    <location>
        <begin position="1011"/>
        <end position="1032"/>
    </location>
</feature>
<comment type="caution">
    <text evidence="7">The sequence shown here is derived from an EMBL/GenBank/DDBJ whole genome shotgun (WGS) entry which is preliminary data.</text>
</comment>